<protein>
    <submittedName>
        <fullName evidence="1">Uncharacterized protein</fullName>
    </submittedName>
</protein>
<evidence type="ECO:0000313" key="1">
    <source>
        <dbReference type="EMBL" id="KYF94750.1"/>
    </source>
</evidence>
<dbReference type="AlphaFoldDB" id="A0A150SQZ3"/>
<proteinExistence type="predicted"/>
<gene>
    <name evidence="1" type="ORF">BE17_08450</name>
</gene>
<accession>A0A150SQZ3</accession>
<name>A0A150SQZ3_SORCE</name>
<comment type="caution">
    <text evidence="1">The sequence shown here is derived from an EMBL/GenBank/DDBJ whole genome shotgun (WGS) entry which is preliminary data.</text>
</comment>
<evidence type="ECO:0000313" key="2">
    <source>
        <dbReference type="Proteomes" id="UP000075635"/>
    </source>
</evidence>
<sequence length="294" mass="31401">MSDSDDPIFKLVNDLPGTSVTGAVLHALDWIAPGQWKNITNFDELIADETGESDQDLVQQVGQRAIQLYTDASNGYQKAVWCFQMVDSLDKTIAAASAVNLIGQKFDLGFLKAITPQPEAAQAVDAGVKFACELASFVFVNGIPGDGVADFARAIGSYGKSDVMRLAAFAAIDCVLPLGPNFLEKITAAVSGSALTESKLYNAVARFLPGGGPDEHKALIQKNLEQAGGKVTQLVQEKGITQAGVLDKVREHISFSDDKLDVVAAALDVMTSYYEHTGVQSVARRVISRAYSEI</sequence>
<reference evidence="1 2" key="1">
    <citation type="submission" date="2014-02" db="EMBL/GenBank/DDBJ databases">
        <title>The small core and large imbalanced accessory genome model reveals a collaborative survival strategy of Sorangium cellulosum strains in nature.</title>
        <authorList>
            <person name="Han K."/>
            <person name="Peng R."/>
            <person name="Blom J."/>
            <person name="Li Y.-Z."/>
        </authorList>
    </citation>
    <scope>NUCLEOTIDE SEQUENCE [LARGE SCALE GENOMIC DNA]</scope>
    <source>
        <strain evidence="1 2">So0011-07</strain>
    </source>
</reference>
<dbReference type="EMBL" id="JEMB01000704">
    <property type="protein sequence ID" value="KYF94750.1"/>
    <property type="molecule type" value="Genomic_DNA"/>
</dbReference>
<organism evidence="1 2">
    <name type="scientific">Sorangium cellulosum</name>
    <name type="common">Polyangium cellulosum</name>
    <dbReference type="NCBI Taxonomy" id="56"/>
    <lineage>
        <taxon>Bacteria</taxon>
        <taxon>Pseudomonadati</taxon>
        <taxon>Myxococcota</taxon>
        <taxon>Polyangia</taxon>
        <taxon>Polyangiales</taxon>
        <taxon>Polyangiaceae</taxon>
        <taxon>Sorangium</taxon>
    </lineage>
</organism>
<dbReference type="Proteomes" id="UP000075635">
    <property type="component" value="Unassembled WGS sequence"/>
</dbReference>